<dbReference type="AlphaFoldDB" id="A0A8E2DG24"/>
<keyword evidence="1" id="KW-0812">Transmembrane</keyword>
<accession>A0A8E2DG24</accession>
<name>A0A8E2DG24_9APHY</name>
<feature type="transmembrane region" description="Helical" evidence="1">
    <location>
        <begin position="20"/>
        <end position="40"/>
    </location>
</feature>
<organism evidence="2 3">
    <name type="scientific">Obba rivulosa</name>
    <dbReference type="NCBI Taxonomy" id="1052685"/>
    <lineage>
        <taxon>Eukaryota</taxon>
        <taxon>Fungi</taxon>
        <taxon>Dikarya</taxon>
        <taxon>Basidiomycota</taxon>
        <taxon>Agaricomycotina</taxon>
        <taxon>Agaricomycetes</taxon>
        <taxon>Polyporales</taxon>
        <taxon>Gelatoporiaceae</taxon>
        <taxon>Obba</taxon>
    </lineage>
</organism>
<evidence type="ECO:0000313" key="3">
    <source>
        <dbReference type="Proteomes" id="UP000250043"/>
    </source>
</evidence>
<dbReference type="EMBL" id="KV722678">
    <property type="protein sequence ID" value="OCH84399.1"/>
    <property type="molecule type" value="Genomic_DNA"/>
</dbReference>
<keyword evidence="1" id="KW-1133">Transmembrane helix</keyword>
<gene>
    <name evidence="2" type="ORF">OBBRIDRAFT_409444</name>
</gene>
<evidence type="ECO:0000313" key="2">
    <source>
        <dbReference type="EMBL" id="OCH84399.1"/>
    </source>
</evidence>
<evidence type="ECO:0000256" key="1">
    <source>
        <dbReference type="SAM" id="Phobius"/>
    </source>
</evidence>
<keyword evidence="3" id="KW-1185">Reference proteome</keyword>
<reference evidence="2 3" key="1">
    <citation type="submission" date="2016-07" db="EMBL/GenBank/DDBJ databases">
        <title>Draft genome of the white-rot fungus Obba rivulosa 3A-2.</title>
        <authorList>
            <consortium name="DOE Joint Genome Institute"/>
            <person name="Miettinen O."/>
            <person name="Riley R."/>
            <person name="Acob R."/>
            <person name="Barry K."/>
            <person name="Cullen D."/>
            <person name="De Vries R."/>
            <person name="Hainaut M."/>
            <person name="Hatakka A."/>
            <person name="Henrissat B."/>
            <person name="Hilden K."/>
            <person name="Kuo R."/>
            <person name="Labutti K."/>
            <person name="Lipzen A."/>
            <person name="Makela M.R."/>
            <person name="Sandor L."/>
            <person name="Spatafora J.W."/>
            <person name="Grigoriev I.V."/>
            <person name="Hibbett D.S."/>
        </authorList>
    </citation>
    <scope>NUCLEOTIDE SEQUENCE [LARGE SCALE GENOMIC DNA]</scope>
    <source>
        <strain evidence="2 3">3A-2</strain>
    </source>
</reference>
<proteinExistence type="predicted"/>
<protein>
    <submittedName>
        <fullName evidence="2">Uncharacterized protein</fullName>
    </submittedName>
</protein>
<dbReference type="OrthoDB" id="2804213at2759"/>
<keyword evidence="1" id="KW-0472">Membrane</keyword>
<dbReference type="Proteomes" id="UP000250043">
    <property type="component" value="Unassembled WGS sequence"/>
</dbReference>
<sequence length="111" mass="12622">MNSIQLTLWITNKFQYFSSFTILLSSMVISRFILALRNIYFSSTRPSFLRTQYSPPSQLSTVHFTWTEAESDELQISRTSHIIDTLPDSGMQLVPSGRASQECYDEGVGMA</sequence>